<dbReference type="EMBL" id="KQ243173">
    <property type="protein sequence ID" value="KNC76272.1"/>
    <property type="molecule type" value="Genomic_DNA"/>
</dbReference>
<evidence type="ECO:0000256" key="1">
    <source>
        <dbReference type="SAM" id="MobiDB-lite"/>
    </source>
</evidence>
<feature type="region of interest" description="Disordered" evidence="1">
    <location>
        <begin position="78"/>
        <end position="102"/>
    </location>
</feature>
<protein>
    <submittedName>
        <fullName evidence="2">Uncharacterized protein</fullName>
    </submittedName>
</protein>
<dbReference type="RefSeq" id="XP_014150174.1">
    <property type="nucleotide sequence ID" value="XM_014294699.1"/>
</dbReference>
<keyword evidence="3" id="KW-1185">Reference proteome</keyword>
<proteinExistence type="predicted"/>
<name>A0A0L0FHL7_9EUKA</name>
<dbReference type="Proteomes" id="UP000054560">
    <property type="component" value="Unassembled WGS sequence"/>
</dbReference>
<reference evidence="2 3" key="1">
    <citation type="submission" date="2011-02" db="EMBL/GenBank/DDBJ databases">
        <title>The Genome Sequence of Sphaeroforma arctica JP610.</title>
        <authorList>
            <consortium name="The Broad Institute Genome Sequencing Platform"/>
            <person name="Russ C."/>
            <person name="Cuomo C."/>
            <person name="Young S.K."/>
            <person name="Zeng Q."/>
            <person name="Gargeya S."/>
            <person name="Alvarado L."/>
            <person name="Berlin A."/>
            <person name="Chapman S.B."/>
            <person name="Chen Z."/>
            <person name="Freedman E."/>
            <person name="Gellesch M."/>
            <person name="Goldberg J."/>
            <person name="Griggs A."/>
            <person name="Gujja S."/>
            <person name="Heilman E."/>
            <person name="Heiman D."/>
            <person name="Howarth C."/>
            <person name="Mehta T."/>
            <person name="Neiman D."/>
            <person name="Pearson M."/>
            <person name="Roberts A."/>
            <person name="Saif S."/>
            <person name="Shea T."/>
            <person name="Shenoy N."/>
            <person name="Sisk P."/>
            <person name="Stolte C."/>
            <person name="Sykes S."/>
            <person name="White J."/>
            <person name="Yandava C."/>
            <person name="Burger G."/>
            <person name="Gray M.W."/>
            <person name="Holland P.W.H."/>
            <person name="King N."/>
            <person name="Lang F.B.F."/>
            <person name="Roger A.J."/>
            <person name="Ruiz-Trillo I."/>
            <person name="Haas B."/>
            <person name="Nusbaum C."/>
            <person name="Birren B."/>
        </authorList>
    </citation>
    <scope>NUCLEOTIDE SEQUENCE [LARGE SCALE GENOMIC DNA]</scope>
    <source>
        <strain evidence="2 3">JP610</strain>
    </source>
</reference>
<dbReference type="GeneID" id="25911721"/>
<accession>A0A0L0FHL7</accession>
<organism evidence="2 3">
    <name type="scientific">Sphaeroforma arctica JP610</name>
    <dbReference type="NCBI Taxonomy" id="667725"/>
    <lineage>
        <taxon>Eukaryota</taxon>
        <taxon>Ichthyosporea</taxon>
        <taxon>Ichthyophonida</taxon>
        <taxon>Sphaeroforma</taxon>
    </lineage>
</organism>
<evidence type="ECO:0000313" key="3">
    <source>
        <dbReference type="Proteomes" id="UP000054560"/>
    </source>
</evidence>
<sequence>MSLHAFTIAPVNCSPECTADGLVLFFYGTDLPSVTCTYSQTSKYVQAMGSCHPGRHGDVIVSNVCDVEMITKTVRKRPKAGDTRLSLGSLSDDDHPATTPTF</sequence>
<feature type="non-terminal residue" evidence="2">
    <location>
        <position position="102"/>
    </location>
</feature>
<gene>
    <name evidence="2" type="ORF">SARC_11217</name>
</gene>
<dbReference type="AlphaFoldDB" id="A0A0L0FHL7"/>
<evidence type="ECO:0000313" key="2">
    <source>
        <dbReference type="EMBL" id="KNC76272.1"/>
    </source>
</evidence>